<organism evidence="1 2">
    <name type="scientific">Phyllobacterium phragmitis</name>
    <dbReference type="NCBI Taxonomy" id="2670329"/>
    <lineage>
        <taxon>Bacteria</taxon>
        <taxon>Pseudomonadati</taxon>
        <taxon>Pseudomonadota</taxon>
        <taxon>Alphaproteobacteria</taxon>
        <taxon>Hyphomicrobiales</taxon>
        <taxon>Phyllobacteriaceae</taxon>
        <taxon>Phyllobacterium</taxon>
    </lineage>
</organism>
<evidence type="ECO:0000313" key="2">
    <source>
        <dbReference type="Proteomes" id="UP001628091"/>
    </source>
</evidence>
<name>A0ABQ0GTR9_9HYPH</name>
<proteinExistence type="predicted"/>
<gene>
    <name evidence="1" type="ORF">PPNSA23_00110</name>
</gene>
<comment type="caution">
    <text evidence="1">The sequence shown here is derived from an EMBL/GenBank/DDBJ whole genome shotgun (WGS) entry which is preliminary data.</text>
</comment>
<dbReference type="Proteomes" id="UP001628091">
    <property type="component" value="Unassembled WGS sequence"/>
</dbReference>
<accession>A0ABQ0GTR9</accession>
<keyword evidence="2" id="KW-1185">Reference proteome</keyword>
<reference evidence="1 2" key="1">
    <citation type="submission" date="2024-10" db="EMBL/GenBank/DDBJ databases">
        <title>Isolation, draft genome sequencing and identification of Phyllobacterium sp. NSA23, isolated from leaf soil.</title>
        <authorList>
            <person name="Akita H."/>
        </authorList>
    </citation>
    <scope>NUCLEOTIDE SEQUENCE [LARGE SCALE GENOMIC DNA]</scope>
    <source>
        <strain evidence="1 2">NSA23</strain>
    </source>
</reference>
<sequence>MDSCDKHRNDDRFTVVTNSDIAARQTVLVRRLEEKCFYPVIPVLVTGIHASTVPPHPTSRVGSWKFSCARSLIPILGEHRQRHDLDAFFDQ</sequence>
<evidence type="ECO:0000313" key="1">
    <source>
        <dbReference type="EMBL" id="GAB1580068.1"/>
    </source>
</evidence>
<dbReference type="EMBL" id="BAAFZP010000001">
    <property type="protein sequence ID" value="GAB1580068.1"/>
    <property type="molecule type" value="Genomic_DNA"/>
</dbReference>
<protein>
    <submittedName>
        <fullName evidence="1">Uncharacterized protein</fullName>
    </submittedName>
</protein>